<dbReference type="EMBL" id="LVLJ01001151">
    <property type="protein sequence ID" value="OAE31194.1"/>
    <property type="molecule type" value="Genomic_DNA"/>
</dbReference>
<proteinExistence type="predicted"/>
<feature type="region of interest" description="Disordered" evidence="1">
    <location>
        <begin position="297"/>
        <end position="418"/>
    </location>
</feature>
<evidence type="ECO:0000313" key="2">
    <source>
        <dbReference type="EMBL" id="OAE31194.1"/>
    </source>
</evidence>
<feature type="region of interest" description="Disordered" evidence="1">
    <location>
        <begin position="131"/>
        <end position="165"/>
    </location>
</feature>
<keyword evidence="3" id="KW-1185">Reference proteome</keyword>
<evidence type="ECO:0000313" key="3">
    <source>
        <dbReference type="Proteomes" id="UP000077202"/>
    </source>
</evidence>
<name>A0A176WE54_MARPO</name>
<dbReference type="AlphaFoldDB" id="A0A176WE54"/>
<reference evidence="2" key="1">
    <citation type="submission" date="2016-03" db="EMBL/GenBank/DDBJ databases">
        <title>Mechanisms controlling the formation of the plant cell surface in tip-growing cells are functionally conserved among land plants.</title>
        <authorList>
            <person name="Honkanen S."/>
            <person name="Jones V.A."/>
            <person name="Morieri G."/>
            <person name="Champion C."/>
            <person name="Hetherington A.J."/>
            <person name="Kelly S."/>
            <person name="Saint-Marcoux D."/>
            <person name="Proust H."/>
            <person name="Prescott H."/>
            <person name="Dolan L."/>
        </authorList>
    </citation>
    <scope>NUCLEOTIDE SEQUENCE [LARGE SCALE GENOMIC DNA]</scope>
    <source>
        <tissue evidence="2">Whole gametophyte</tissue>
    </source>
</reference>
<evidence type="ECO:0000256" key="1">
    <source>
        <dbReference type="SAM" id="MobiDB-lite"/>
    </source>
</evidence>
<feature type="region of interest" description="Disordered" evidence="1">
    <location>
        <begin position="23"/>
        <end position="113"/>
    </location>
</feature>
<sequence>MESLSTAIQTNYGHGHRSVLAADTIKPLDDIGGGPALERKNMSRAKKKRMEQGATSPALSEARSNSPHPTAMGQKGSTNNSNRPKHTYSLKFKDSHRAKSPAPKPRARPGDGAVEVPVETTCAALPALVIPSPCRTRSPSPTPKRYHQTCTPSPRPHTPRTKHKVSRDFDSYVLRQRAQKAIKHSRRFAADRRSDRQRERCRYYSCSPPPMKTRHKHYCGHKPYRKDRTVLQMVGNVLEKGLNAFKSLIEDGPIGDSARYCRRRIKRLLRPIWCTCLTHTCLGPPADPVQRHVYSRGRKCRDRARSTELMRRFPRLPTPMPSSGEGEPSSPESVPRAAASREPSPAPDPVNSTVSSEPQLQQTKAPKASESPRAHEQQQQPPPQPPLSPSSSPKNASHKGNKNFVSLAQLKRADAKKP</sequence>
<feature type="compositionally biased region" description="Low complexity" evidence="1">
    <location>
        <begin position="321"/>
        <end position="343"/>
    </location>
</feature>
<feature type="compositionally biased region" description="Polar residues" evidence="1">
    <location>
        <begin position="350"/>
        <end position="364"/>
    </location>
</feature>
<gene>
    <name evidence="2" type="ORF">AXG93_1629s1130</name>
</gene>
<comment type="caution">
    <text evidence="2">The sequence shown here is derived from an EMBL/GenBank/DDBJ whole genome shotgun (WGS) entry which is preliminary data.</text>
</comment>
<feature type="compositionally biased region" description="Polar residues" evidence="1">
    <location>
        <begin position="53"/>
        <end position="68"/>
    </location>
</feature>
<dbReference type="Proteomes" id="UP000077202">
    <property type="component" value="Unassembled WGS sequence"/>
</dbReference>
<accession>A0A176WE54</accession>
<protein>
    <submittedName>
        <fullName evidence="2">Uncharacterized protein</fullName>
    </submittedName>
</protein>
<organism evidence="2 3">
    <name type="scientific">Marchantia polymorpha subsp. ruderalis</name>
    <dbReference type="NCBI Taxonomy" id="1480154"/>
    <lineage>
        <taxon>Eukaryota</taxon>
        <taxon>Viridiplantae</taxon>
        <taxon>Streptophyta</taxon>
        <taxon>Embryophyta</taxon>
        <taxon>Marchantiophyta</taxon>
        <taxon>Marchantiopsida</taxon>
        <taxon>Marchantiidae</taxon>
        <taxon>Marchantiales</taxon>
        <taxon>Marchantiaceae</taxon>
        <taxon>Marchantia</taxon>
    </lineage>
</organism>